<name>A0A086J780_TOXGO</name>
<evidence type="ECO:0000313" key="2">
    <source>
        <dbReference type="EMBL" id="KFG27998.1"/>
    </source>
</evidence>
<dbReference type="EMBL" id="AEYI02002506">
    <property type="protein sequence ID" value="KFG27998.1"/>
    <property type="molecule type" value="Genomic_DNA"/>
</dbReference>
<dbReference type="Proteomes" id="UP000028828">
    <property type="component" value="Unassembled WGS sequence"/>
</dbReference>
<sequence>MATEHSHAEQSKGLMERAKETVITAGETAKGAAVDAYNAASEGVASLTRHISGENHGDTAEKKAYEAKDASKEAVASIGQGVSNAARDVSEAVSKDPKVQEKLG</sequence>
<gene>
    <name evidence="2" type="ORF">TGP89_276850</name>
</gene>
<feature type="compositionally biased region" description="Basic and acidic residues" evidence="1">
    <location>
        <begin position="88"/>
        <end position="104"/>
    </location>
</feature>
<proteinExistence type="predicted"/>
<evidence type="ECO:0000313" key="3">
    <source>
        <dbReference type="Proteomes" id="UP000028828"/>
    </source>
</evidence>
<feature type="region of interest" description="Disordered" evidence="1">
    <location>
        <begin position="85"/>
        <end position="104"/>
    </location>
</feature>
<dbReference type="AlphaFoldDB" id="A0A086J780"/>
<accession>A0A086J780</accession>
<organism evidence="2 3">
    <name type="scientific">Toxoplasma gondii p89</name>
    <dbReference type="NCBI Taxonomy" id="943119"/>
    <lineage>
        <taxon>Eukaryota</taxon>
        <taxon>Sar</taxon>
        <taxon>Alveolata</taxon>
        <taxon>Apicomplexa</taxon>
        <taxon>Conoidasida</taxon>
        <taxon>Coccidia</taxon>
        <taxon>Eucoccidiorida</taxon>
        <taxon>Eimeriorina</taxon>
        <taxon>Sarcocystidae</taxon>
        <taxon>Toxoplasma</taxon>
    </lineage>
</organism>
<protein>
    <submittedName>
        <fullName evidence="2">Putative late embryogenesis abundant domain protein</fullName>
    </submittedName>
</protein>
<evidence type="ECO:0000256" key="1">
    <source>
        <dbReference type="SAM" id="MobiDB-lite"/>
    </source>
</evidence>
<dbReference type="VEuPathDB" id="ToxoDB:TGP89_276850"/>
<comment type="caution">
    <text evidence="2">The sequence shown here is derived from an EMBL/GenBank/DDBJ whole genome shotgun (WGS) entry which is preliminary data.</text>
</comment>
<reference evidence="2 3" key="1">
    <citation type="submission" date="2014-03" db="EMBL/GenBank/DDBJ databases">
        <authorList>
            <person name="Sibley D."/>
            <person name="Venepally P."/>
            <person name="Karamycheva S."/>
            <person name="Hadjithomas M."/>
            <person name="Khan A."/>
            <person name="Brunk B."/>
            <person name="Roos D."/>
            <person name="Caler E."/>
            <person name="Lorenzi H."/>
        </authorList>
    </citation>
    <scope>NUCLEOTIDE SEQUENCE [LARGE SCALE GENOMIC DNA]</scope>
    <source>
        <strain evidence="3">p89</strain>
    </source>
</reference>
<dbReference type="OrthoDB" id="331191at2759"/>